<dbReference type="Gene3D" id="3.40.50.10140">
    <property type="entry name" value="Toll/interleukin-1 receptor homology (TIR) domain"/>
    <property type="match status" value="1"/>
</dbReference>
<name>A0AAW5VZI5_9ENTR</name>
<reference evidence="2" key="1">
    <citation type="submission" date="2022-07" db="EMBL/GenBank/DDBJ databases">
        <title>Genome Sequence of Citrobacter portucalensis from Edible Snails.</title>
        <authorList>
            <person name="Okafor A.C."/>
            <person name="Ogbo F.C."/>
            <person name="Ruppitsch W."/>
            <person name="Allerberger F."/>
        </authorList>
    </citation>
    <scope>NUCLEOTIDE SEQUENCE</scope>
    <source>
        <strain evidence="2">Igbk 7</strain>
    </source>
</reference>
<comment type="caution">
    <text evidence="2">The sequence shown here is derived from an EMBL/GenBank/DDBJ whole genome shotgun (WGS) entry which is preliminary data.</text>
</comment>
<evidence type="ECO:0000259" key="1">
    <source>
        <dbReference type="Pfam" id="PF13676"/>
    </source>
</evidence>
<dbReference type="InterPro" id="IPR035897">
    <property type="entry name" value="Toll_tir_struct_dom_sf"/>
</dbReference>
<proteinExistence type="predicted"/>
<accession>A0AAW5VZI5</accession>
<organism evidence="2 3">
    <name type="scientific">Citrobacter portucalensis</name>
    <dbReference type="NCBI Taxonomy" id="1639133"/>
    <lineage>
        <taxon>Bacteria</taxon>
        <taxon>Pseudomonadati</taxon>
        <taxon>Pseudomonadota</taxon>
        <taxon>Gammaproteobacteria</taxon>
        <taxon>Enterobacterales</taxon>
        <taxon>Enterobacteriaceae</taxon>
        <taxon>Citrobacter</taxon>
        <taxon>Citrobacter freundii complex</taxon>
    </lineage>
</organism>
<dbReference type="SUPFAM" id="SSF52200">
    <property type="entry name" value="Toll/Interleukin receptor TIR domain"/>
    <property type="match status" value="1"/>
</dbReference>
<evidence type="ECO:0000313" key="2">
    <source>
        <dbReference type="EMBL" id="MCX9000429.1"/>
    </source>
</evidence>
<evidence type="ECO:0000313" key="3">
    <source>
        <dbReference type="Proteomes" id="UP001207430"/>
    </source>
</evidence>
<keyword evidence="2" id="KW-0675">Receptor</keyword>
<dbReference type="EMBL" id="JANDBG010000002">
    <property type="protein sequence ID" value="MCX9000429.1"/>
    <property type="molecule type" value="Genomic_DNA"/>
</dbReference>
<feature type="domain" description="TIR" evidence="1">
    <location>
        <begin position="146"/>
        <end position="244"/>
    </location>
</feature>
<dbReference type="RefSeq" id="WP_267448162.1">
    <property type="nucleotide sequence ID" value="NZ_JANDBG010000002.1"/>
</dbReference>
<dbReference type="InterPro" id="IPR000157">
    <property type="entry name" value="TIR_dom"/>
</dbReference>
<sequence length="283" mass="32282">MAKDFSDHLIYEIYKDAVRNKYPDKVLMWPLINGFNIRIGSLLGKYQVFIYENTGNSGFKTSNGIGELSKEIFNNCFYPDGSLDFKNAISVVEQLFDVKEKDAVFIAEVVMNGDQGFVKSGSYIDEQIGMILKKHEMALNMIPLQIFLSHKTIDKPKVREFHKILMTLGFDPWLDEDKMSAGVELERALMKGMKDSCAAVFFITPSYKDDSYLSAEINYAIAEKRKRPNFSIIALVYEEVGRKGVVPELLTPYVWKEPKNDLEAMRFLLDALPVKVGSIELKK</sequence>
<protein>
    <submittedName>
        <fullName evidence="2">Toll/interleukin-1 receptor domain-containing protein</fullName>
    </submittedName>
</protein>
<gene>
    <name evidence="2" type="ORF">NLN86_01980</name>
</gene>
<dbReference type="GO" id="GO:0007165">
    <property type="term" value="P:signal transduction"/>
    <property type="evidence" value="ECO:0007669"/>
    <property type="project" value="InterPro"/>
</dbReference>
<dbReference type="Pfam" id="PF13676">
    <property type="entry name" value="TIR_2"/>
    <property type="match status" value="1"/>
</dbReference>
<dbReference type="Proteomes" id="UP001207430">
    <property type="component" value="Unassembled WGS sequence"/>
</dbReference>
<dbReference type="AlphaFoldDB" id="A0AAW5VZI5"/>